<evidence type="ECO:0000256" key="1">
    <source>
        <dbReference type="SAM" id="MobiDB-lite"/>
    </source>
</evidence>
<comment type="caution">
    <text evidence="2">The sequence shown here is derived from an EMBL/GenBank/DDBJ whole genome shotgun (WGS) entry which is preliminary data.</text>
</comment>
<keyword evidence="3" id="KW-1185">Reference proteome</keyword>
<accession>A0AAV3NSR2</accession>
<reference evidence="2 3" key="1">
    <citation type="submission" date="2024-01" db="EMBL/GenBank/DDBJ databases">
        <title>The complete chloroplast genome sequence of Lithospermum erythrorhizon: insights into the phylogenetic relationship among Boraginaceae species and the maternal lineages of purple gromwells.</title>
        <authorList>
            <person name="Okada T."/>
            <person name="Watanabe K."/>
        </authorList>
    </citation>
    <scope>NUCLEOTIDE SEQUENCE [LARGE SCALE GENOMIC DNA]</scope>
</reference>
<feature type="compositionally biased region" description="Low complexity" evidence="1">
    <location>
        <begin position="83"/>
        <end position="101"/>
    </location>
</feature>
<proteinExistence type="predicted"/>
<evidence type="ECO:0000313" key="2">
    <source>
        <dbReference type="EMBL" id="GAA0140742.1"/>
    </source>
</evidence>
<sequence>MFQSLSNINNFVDVGTSNPIPATIDPREAERAGDAYQEEIVSYTNTERVPTDVDFDDMVSDRPSFFPRVTITTKTKPRASLVPESTSAPPQATASTPSPTIPLAKIPLMLKRLAREPPASDSQPGKRVKIPAPKKVPQAPIRGSREEATQPMGGGSRVGLVPQHSTRQKASVMELDSSTAILDHYGERDPAFAYKVSTIYAPLKDPFATFAQSAKHMNEALNEAYILAKRADRPTHKNRNATKKIEILRVKEAFAEGEKS</sequence>
<protein>
    <submittedName>
        <fullName evidence="2">Uncharacterized protein</fullName>
    </submittedName>
</protein>
<feature type="region of interest" description="Disordered" evidence="1">
    <location>
        <begin position="116"/>
        <end position="161"/>
    </location>
</feature>
<name>A0AAV3NSR2_LITER</name>
<feature type="region of interest" description="Disordered" evidence="1">
    <location>
        <begin position="76"/>
        <end position="101"/>
    </location>
</feature>
<dbReference type="AlphaFoldDB" id="A0AAV3NSR2"/>
<dbReference type="Proteomes" id="UP001454036">
    <property type="component" value="Unassembled WGS sequence"/>
</dbReference>
<gene>
    <name evidence="2" type="ORF">LIER_02037</name>
</gene>
<dbReference type="EMBL" id="BAABME010000212">
    <property type="protein sequence ID" value="GAA0140742.1"/>
    <property type="molecule type" value="Genomic_DNA"/>
</dbReference>
<organism evidence="2 3">
    <name type="scientific">Lithospermum erythrorhizon</name>
    <name type="common">Purple gromwell</name>
    <name type="synonym">Lithospermum officinale var. erythrorhizon</name>
    <dbReference type="NCBI Taxonomy" id="34254"/>
    <lineage>
        <taxon>Eukaryota</taxon>
        <taxon>Viridiplantae</taxon>
        <taxon>Streptophyta</taxon>
        <taxon>Embryophyta</taxon>
        <taxon>Tracheophyta</taxon>
        <taxon>Spermatophyta</taxon>
        <taxon>Magnoliopsida</taxon>
        <taxon>eudicotyledons</taxon>
        <taxon>Gunneridae</taxon>
        <taxon>Pentapetalae</taxon>
        <taxon>asterids</taxon>
        <taxon>lamiids</taxon>
        <taxon>Boraginales</taxon>
        <taxon>Boraginaceae</taxon>
        <taxon>Boraginoideae</taxon>
        <taxon>Lithospermeae</taxon>
        <taxon>Lithospermum</taxon>
    </lineage>
</organism>
<evidence type="ECO:0000313" key="3">
    <source>
        <dbReference type="Proteomes" id="UP001454036"/>
    </source>
</evidence>